<dbReference type="InterPro" id="IPR053244">
    <property type="entry name" value="HDAC_HD_type_1"/>
</dbReference>
<feature type="compositionally biased region" description="Basic and acidic residues" evidence="1">
    <location>
        <begin position="1043"/>
        <end position="1053"/>
    </location>
</feature>
<evidence type="ECO:0000313" key="3">
    <source>
        <dbReference type="EMBL" id="KAF1980538.1"/>
    </source>
</evidence>
<dbReference type="GO" id="GO:0005634">
    <property type="term" value="C:nucleus"/>
    <property type="evidence" value="ECO:0007669"/>
    <property type="project" value="TreeGrafter"/>
</dbReference>
<dbReference type="EMBL" id="ML976656">
    <property type="protein sequence ID" value="KAF1980538.1"/>
    <property type="molecule type" value="Genomic_DNA"/>
</dbReference>
<dbReference type="SUPFAM" id="SSF52768">
    <property type="entry name" value="Arginase/deacetylase"/>
    <property type="match status" value="1"/>
</dbReference>
<sequence>MPPSRRGSFAPNAPSSPLAQPEPPPRACDIAEECFKKELALHEGMAGATNAGTIVIIHDQCYGHRYARPKTTKSTLATIMERPERMLASVRGIATAYVRLGERHMEGSNPLRPNQSVPERIPFKIRKTSRMVGLDSQVVTNVHGTKWMEELNSLCENAGQKLASTGKELARDPPAVPGQPPKEAFHPMDLYLSSESLNALQGALGGVLDAVDAVFQGSSLGNGVSRAFVCIRPPGHHCSAEWPSGFCWLNNVHIGIEHAMMNYRLTHAAIIDFDLHHGDGSQDITWDRNKKVQGMHKNTPHWKKTSIGYFSLHDINSFPCEDGDDAKVQAASLCIDNAHGQSIWNIHLQPWSSTEEFWQIYEDKYLVLLDKARQYLTHHTKRLRKSSALPKPKAAIFLSAGFDASEHETGGMQRHAVNVPTEFYARFTKDVVRLAEEIDTGVDGRIISVLEGGYSDRALSSGVLSHLSGLTDGQVFTDVAPVSSLARNMADRMNGAGVSEDVLMSYGEPGLTPLTYDPTWWAEARLSELENLVTPPPNVLPKKVRTGPQAHFSSPTQSFTAKVVDPSKLQRSLSGRYKAVPLPPPEVDWATAAHALSKLLIPSDRQTRSHKFEELAEPKVKKEKPAPALNSVHVDPSGRQLRGRKPVTSYADNGSDDESIRAASRASRRQTIADFPIVEPEPKRAVSRRMSIASSVGSTTESRSVSRASSVVPNKSSVQVKKVRAPSTAAATCIPKTRPAVPRVPSSYLNKAVASSEKDIENEMDQLTSRVQRVKLNMPSKEAHDAKEKAKEAEKKVKTTRKPAVPRIAKPGVKKAPGRPAKVTKPASPSKQVEVSATVVAAPEEPKTEVAAEAPIEQPQPTVPEAIPAVIEQPNGAVDGPREKPVVSPRQSFGIVETPTELMNMNITPEQMPLLPFVDIQQEAHPMPPAPPRPDTPPPPPPSNIAQFVNYNTQTFGTAQPLSEFHGHGGLHWVPPNTAASPPPPTYAPAPVHAAAPPMATQPPRPTSSTGTRGTLPVFTASGPIPFAPRPNGTVSGSQAPKPKGEDENKDIWEVPETPAR</sequence>
<dbReference type="InterPro" id="IPR037138">
    <property type="entry name" value="His_deacetylse_dom_sf"/>
</dbReference>
<feature type="compositionally biased region" description="Basic and acidic residues" evidence="1">
    <location>
        <begin position="607"/>
        <end position="625"/>
    </location>
</feature>
<feature type="compositionally biased region" description="Basic and acidic residues" evidence="1">
    <location>
        <begin position="781"/>
        <end position="797"/>
    </location>
</feature>
<feature type="domain" description="Histone deacetylase" evidence="2">
    <location>
        <begin position="135"/>
        <end position="469"/>
    </location>
</feature>
<dbReference type="PANTHER" id="PTHR47558">
    <property type="entry name" value="HISTONE DEACETYLASE HOS3"/>
    <property type="match status" value="1"/>
</dbReference>
<feature type="region of interest" description="Disordered" evidence="1">
    <location>
        <begin position="1"/>
        <end position="26"/>
    </location>
</feature>
<dbReference type="Gene3D" id="3.40.800.20">
    <property type="entry name" value="Histone deacetylase domain"/>
    <property type="match status" value="1"/>
</dbReference>
<dbReference type="InterPro" id="IPR000286">
    <property type="entry name" value="HDACs"/>
</dbReference>
<feature type="compositionally biased region" description="Low complexity" evidence="1">
    <location>
        <begin position="989"/>
        <end position="999"/>
    </location>
</feature>
<gene>
    <name evidence="3" type="ORF">BU23DRAFT_576435</name>
</gene>
<evidence type="ECO:0000313" key="4">
    <source>
        <dbReference type="Proteomes" id="UP000800036"/>
    </source>
</evidence>
<organism evidence="3 4">
    <name type="scientific">Bimuria novae-zelandiae CBS 107.79</name>
    <dbReference type="NCBI Taxonomy" id="1447943"/>
    <lineage>
        <taxon>Eukaryota</taxon>
        <taxon>Fungi</taxon>
        <taxon>Dikarya</taxon>
        <taxon>Ascomycota</taxon>
        <taxon>Pezizomycotina</taxon>
        <taxon>Dothideomycetes</taxon>
        <taxon>Pleosporomycetidae</taxon>
        <taxon>Pleosporales</taxon>
        <taxon>Massarineae</taxon>
        <taxon>Didymosphaeriaceae</taxon>
        <taxon>Bimuria</taxon>
    </lineage>
</organism>
<reference evidence="3" key="1">
    <citation type="journal article" date="2020" name="Stud. Mycol.">
        <title>101 Dothideomycetes genomes: a test case for predicting lifestyles and emergence of pathogens.</title>
        <authorList>
            <person name="Haridas S."/>
            <person name="Albert R."/>
            <person name="Binder M."/>
            <person name="Bloem J."/>
            <person name="Labutti K."/>
            <person name="Salamov A."/>
            <person name="Andreopoulos B."/>
            <person name="Baker S."/>
            <person name="Barry K."/>
            <person name="Bills G."/>
            <person name="Bluhm B."/>
            <person name="Cannon C."/>
            <person name="Castanera R."/>
            <person name="Culley D."/>
            <person name="Daum C."/>
            <person name="Ezra D."/>
            <person name="Gonzalez J."/>
            <person name="Henrissat B."/>
            <person name="Kuo A."/>
            <person name="Liang C."/>
            <person name="Lipzen A."/>
            <person name="Lutzoni F."/>
            <person name="Magnuson J."/>
            <person name="Mondo S."/>
            <person name="Nolan M."/>
            <person name="Ohm R."/>
            <person name="Pangilinan J."/>
            <person name="Park H.-J."/>
            <person name="Ramirez L."/>
            <person name="Alfaro M."/>
            <person name="Sun H."/>
            <person name="Tritt A."/>
            <person name="Yoshinaga Y."/>
            <person name="Zwiers L.-H."/>
            <person name="Turgeon B."/>
            <person name="Goodwin S."/>
            <person name="Spatafora J."/>
            <person name="Crous P."/>
            <person name="Grigoriev I."/>
        </authorList>
    </citation>
    <scope>NUCLEOTIDE SEQUENCE</scope>
    <source>
        <strain evidence="3">CBS 107.79</strain>
    </source>
</reference>
<keyword evidence="4" id="KW-1185">Reference proteome</keyword>
<proteinExistence type="predicted"/>
<dbReference type="InterPro" id="IPR023801">
    <property type="entry name" value="His_deacetylse_dom"/>
</dbReference>
<dbReference type="CDD" id="cd09998">
    <property type="entry name" value="HDAC_Hos3"/>
    <property type="match status" value="1"/>
</dbReference>
<feature type="region of interest" description="Disordered" evidence="1">
    <location>
        <begin position="921"/>
        <end position="946"/>
    </location>
</feature>
<dbReference type="OrthoDB" id="5232919at2759"/>
<evidence type="ECO:0000259" key="2">
    <source>
        <dbReference type="Pfam" id="PF00850"/>
    </source>
</evidence>
<feature type="compositionally biased region" description="Polar residues" evidence="1">
    <location>
        <begin position="692"/>
        <end position="701"/>
    </location>
</feature>
<evidence type="ECO:0000256" key="1">
    <source>
        <dbReference type="SAM" id="MobiDB-lite"/>
    </source>
</evidence>
<feature type="region of interest" description="Disordered" evidence="1">
    <location>
        <begin position="959"/>
        <end position="1061"/>
    </location>
</feature>
<feature type="compositionally biased region" description="Pro residues" evidence="1">
    <location>
        <begin position="926"/>
        <end position="943"/>
    </location>
</feature>
<name>A0A6A5VUU5_9PLEO</name>
<dbReference type="GO" id="GO:0004407">
    <property type="term" value="F:histone deacetylase activity"/>
    <property type="evidence" value="ECO:0007669"/>
    <property type="project" value="TreeGrafter"/>
</dbReference>
<feature type="region of interest" description="Disordered" evidence="1">
    <location>
        <begin position="874"/>
        <end position="893"/>
    </location>
</feature>
<dbReference type="PRINTS" id="PR01270">
    <property type="entry name" value="HDASUPER"/>
</dbReference>
<dbReference type="GO" id="GO:0010468">
    <property type="term" value="P:regulation of gene expression"/>
    <property type="evidence" value="ECO:0007669"/>
    <property type="project" value="UniProtKB-ARBA"/>
</dbReference>
<dbReference type="InterPro" id="IPR023696">
    <property type="entry name" value="Ureohydrolase_dom_sf"/>
</dbReference>
<feature type="region of interest" description="Disordered" evidence="1">
    <location>
        <begin position="779"/>
        <end position="830"/>
    </location>
</feature>
<protein>
    <submittedName>
        <fullName evidence="3">Arginase/deacetylase</fullName>
    </submittedName>
</protein>
<dbReference type="PANTHER" id="PTHR47558:SF1">
    <property type="entry name" value="HISTONE DEACETYLASE HOS3"/>
    <property type="match status" value="1"/>
</dbReference>
<feature type="region of interest" description="Disordered" evidence="1">
    <location>
        <begin position="607"/>
        <end position="710"/>
    </location>
</feature>
<dbReference type="Pfam" id="PF00850">
    <property type="entry name" value="Hist_deacetyl"/>
    <property type="match status" value="1"/>
</dbReference>
<accession>A0A6A5VUU5</accession>
<dbReference type="Proteomes" id="UP000800036">
    <property type="component" value="Unassembled WGS sequence"/>
</dbReference>
<dbReference type="FunFam" id="3.40.800.20:FF:000011">
    <property type="entry name" value="Histone deacetylase HOS3"/>
    <property type="match status" value="1"/>
</dbReference>
<dbReference type="AlphaFoldDB" id="A0A6A5VUU5"/>